<organism evidence="3">
    <name type="scientific">marine sediment metagenome</name>
    <dbReference type="NCBI Taxonomy" id="412755"/>
    <lineage>
        <taxon>unclassified sequences</taxon>
        <taxon>metagenomes</taxon>
        <taxon>ecological metagenomes</taxon>
    </lineage>
</organism>
<evidence type="ECO:0000313" key="3">
    <source>
        <dbReference type="EMBL" id="KKO11240.1"/>
    </source>
</evidence>
<dbReference type="InterPro" id="IPR035901">
    <property type="entry name" value="GIY-YIG_endonuc_sf"/>
</dbReference>
<dbReference type="AlphaFoldDB" id="A0A0F9W4F3"/>
<feature type="region of interest" description="Disordered" evidence="1">
    <location>
        <begin position="126"/>
        <end position="157"/>
    </location>
</feature>
<protein>
    <recommendedName>
        <fullName evidence="2">RAMA domain-containing protein</fullName>
    </recommendedName>
</protein>
<feature type="domain" description="RAMA" evidence="2">
    <location>
        <begin position="168"/>
        <end position="231"/>
    </location>
</feature>
<dbReference type="Pfam" id="PF18755">
    <property type="entry name" value="RAMA"/>
    <property type="match status" value="1"/>
</dbReference>
<evidence type="ECO:0000259" key="2">
    <source>
        <dbReference type="Pfam" id="PF18755"/>
    </source>
</evidence>
<dbReference type="InterPro" id="IPR040843">
    <property type="entry name" value="RAMA"/>
</dbReference>
<evidence type="ECO:0000256" key="1">
    <source>
        <dbReference type="SAM" id="MobiDB-lite"/>
    </source>
</evidence>
<sequence length="232" mass="26993">MAKRNAQLVSQHLEGISRRMLEERPEIIRGFVRRRHGVYALYRGNKLYYAGLTGGLLGRLRSHLKDRHGHTWDKFSVYLTVNADYMKEIESVLIRIADPPGNKQRGKFIRSENLLNKVRAEFRRRRKEDEEAMGLRPGSGGRAPKAKAARPKKRNAKTTLVDENIKRLRARYKRKTYWARVLKDGKISHGGKRYNSLSAAATAITKQPTNGWLFWNYERAPGEWLRLKALRR</sequence>
<dbReference type="EMBL" id="LAZR01000003">
    <property type="protein sequence ID" value="KKO11240.1"/>
    <property type="molecule type" value="Genomic_DNA"/>
</dbReference>
<accession>A0A0F9W4F3</accession>
<name>A0A0F9W4F3_9ZZZZ</name>
<proteinExistence type="predicted"/>
<feature type="compositionally biased region" description="Basic residues" evidence="1">
    <location>
        <begin position="144"/>
        <end position="156"/>
    </location>
</feature>
<gene>
    <name evidence="3" type="ORF">LCGC14_0017160</name>
</gene>
<dbReference type="SUPFAM" id="SSF82771">
    <property type="entry name" value="GIY-YIG endonuclease"/>
    <property type="match status" value="1"/>
</dbReference>
<reference evidence="3" key="1">
    <citation type="journal article" date="2015" name="Nature">
        <title>Complex archaea that bridge the gap between prokaryotes and eukaryotes.</title>
        <authorList>
            <person name="Spang A."/>
            <person name="Saw J.H."/>
            <person name="Jorgensen S.L."/>
            <person name="Zaremba-Niedzwiedzka K."/>
            <person name="Martijn J."/>
            <person name="Lind A.E."/>
            <person name="van Eijk R."/>
            <person name="Schleper C."/>
            <person name="Guy L."/>
            <person name="Ettema T.J."/>
        </authorList>
    </citation>
    <scope>NUCLEOTIDE SEQUENCE</scope>
</reference>
<comment type="caution">
    <text evidence="3">The sequence shown here is derived from an EMBL/GenBank/DDBJ whole genome shotgun (WGS) entry which is preliminary data.</text>
</comment>